<feature type="region of interest" description="Disordered" evidence="1">
    <location>
        <begin position="1"/>
        <end position="101"/>
    </location>
</feature>
<evidence type="ECO:0000313" key="3">
    <source>
        <dbReference type="Proteomes" id="UP001373714"/>
    </source>
</evidence>
<feature type="compositionally biased region" description="Basic and acidic residues" evidence="1">
    <location>
        <begin position="65"/>
        <end position="78"/>
    </location>
</feature>
<feature type="compositionally biased region" description="Gly residues" evidence="1">
    <location>
        <begin position="90"/>
        <end position="101"/>
    </location>
</feature>
<proteinExistence type="predicted"/>
<name>A0AAV9TZU7_9PEZI</name>
<protein>
    <submittedName>
        <fullName evidence="2">Uncharacterized protein</fullName>
    </submittedName>
</protein>
<dbReference type="Proteomes" id="UP001373714">
    <property type="component" value="Unassembled WGS sequence"/>
</dbReference>
<comment type="caution">
    <text evidence="2">The sequence shown here is derived from an EMBL/GenBank/DDBJ whole genome shotgun (WGS) entry which is preliminary data.</text>
</comment>
<dbReference type="EMBL" id="JAVHNS010000019">
    <property type="protein sequence ID" value="KAK6330268.1"/>
    <property type="molecule type" value="Genomic_DNA"/>
</dbReference>
<feature type="compositionally biased region" description="Pro residues" evidence="1">
    <location>
        <begin position="17"/>
        <end position="27"/>
    </location>
</feature>
<sequence length="101" mass="10499">MSINIPSGSGNPIGVKMPPPTTPPPPLSEDTKSAVQKAVHDREVPEHLVGDQDALHKRGLNNTPREGEGDTEIKEGKGVKSPPLGKEEGIIGGTNVGFDSG</sequence>
<accession>A0AAV9TZU7</accession>
<gene>
    <name evidence="2" type="ORF">TWF730_004763</name>
</gene>
<keyword evidence="3" id="KW-1185">Reference proteome</keyword>
<dbReference type="AlphaFoldDB" id="A0AAV9TZU7"/>
<feature type="compositionally biased region" description="Basic and acidic residues" evidence="1">
    <location>
        <begin position="38"/>
        <end position="56"/>
    </location>
</feature>
<reference evidence="2 3" key="1">
    <citation type="submission" date="2019-10" db="EMBL/GenBank/DDBJ databases">
        <authorList>
            <person name="Palmer J.M."/>
        </authorList>
    </citation>
    <scope>NUCLEOTIDE SEQUENCE [LARGE SCALE GENOMIC DNA]</scope>
    <source>
        <strain evidence="2 3">TWF730</strain>
    </source>
</reference>
<feature type="compositionally biased region" description="Polar residues" evidence="1">
    <location>
        <begin position="1"/>
        <end position="10"/>
    </location>
</feature>
<evidence type="ECO:0000256" key="1">
    <source>
        <dbReference type="SAM" id="MobiDB-lite"/>
    </source>
</evidence>
<evidence type="ECO:0000313" key="2">
    <source>
        <dbReference type="EMBL" id="KAK6330268.1"/>
    </source>
</evidence>
<organism evidence="2 3">
    <name type="scientific">Orbilia blumenaviensis</name>
    <dbReference type="NCBI Taxonomy" id="1796055"/>
    <lineage>
        <taxon>Eukaryota</taxon>
        <taxon>Fungi</taxon>
        <taxon>Dikarya</taxon>
        <taxon>Ascomycota</taxon>
        <taxon>Pezizomycotina</taxon>
        <taxon>Orbiliomycetes</taxon>
        <taxon>Orbiliales</taxon>
        <taxon>Orbiliaceae</taxon>
        <taxon>Orbilia</taxon>
    </lineage>
</organism>